<dbReference type="EMBL" id="SJPZ01000001">
    <property type="protein sequence ID" value="TWU65228.1"/>
    <property type="molecule type" value="Genomic_DNA"/>
</dbReference>
<dbReference type="PANTHER" id="PTHR31480">
    <property type="entry name" value="BIFUNCTIONAL LYCOPENE CYCLASE/PHYTOENE SYNTHASE"/>
    <property type="match status" value="1"/>
</dbReference>
<dbReference type="GO" id="GO:0016114">
    <property type="term" value="P:terpenoid biosynthetic process"/>
    <property type="evidence" value="ECO:0007669"/>
    <property type="project" value="UniProtKB-ARBA"/>
</dbReference>
<feature type="region of interest" description="Disordered" evidence="1">
    <location>
        <begin position="1"/>
        <end position="29"/>
    </location>
</feature>
<protein>
    <submittedName>
        <fullName evidence="2">All-trans-phytoene synthase</fullName>
    </submittedName>
</protein>
<feature type="compositionally biased region" description="Polar residues" evidence="1">
    <location>
        <begin position="1"/>
        <end position="10"/>
    </location>
</feature>
<dbReference type="CDD" id="cd00683">
    <property type="entry name" value="Trans_IPPS_HH"/>
    <property type="match status" value="1"/>
</dbReference>
<organism evidence="2 3">
    <name type="scientific">Crateriforma conspicua</name>
    <dbReference type="NCBI Taxonomy" id="2527996"/>
    <lineage>
        <taxon>Bacteria</taxon>
        <taxon>Pseudomonadati</taxon>
        <taxon>Planctomycetota</taxon>
        <taxon>Planctomycetia</taxon>
        <taxon>Planctomycetales</taxon>
        <taxon>Planctomycetaceae</taxon>
        <taxon>Crateriforma</taxon>
    </lineage>
</organism>
<dbReference type="InterPro" id="IPR002060">
    <property type="entry name" value="Squ/phyt_synthse"/>
</dbReference>
<dbReference type="Proteomes" id="UP000316476">
    <property type="component" value="Unassembled WGS sequence"/>
</dbReference>
<comment type="caution">
    <text evidence="2">The sequence shown here is derived from an EMBL/GenBank/DDBJ whole genome shotgun (WGS) entry which is preliminary data.</text>
</comment>
<dbReference type="AlphaFoldDB" id="A0A5C6FUW9"/>
<reference evidence="2 3" key="1">
    <citation type="submission" date="2019-02" db="EMBL/GenBank/DDBJ databases">
        <title>Deep-cultivation of Planctomycetes and their phenomic and genomic characterization uncovers novel biology.</title>
        <authorList>
            <person name="Wiegand S."/>
            <person name="Jogler M."/>
            <person name="Boedeker C."/>
            <person name="Pinto D."/>
            <person name="Vollmers J."/>
            <person name="Rivas-Marin E."/>
            <person name="Kohn T."/>
            <person name="Peeters S.H."/>
            <person name="Heuer A."/>
            <person name="Rast P."/>
            <person name="Oberbeckmann S."/>
            <person name="Bunk B."/>
            <person name="Jeske O."/>
            <person name="Meyerdierks A."/>
            <person name="Storesund J.E."/>
            <person name="Kallscheuer N."/>
            <person name="Luecker S."/>
            <person name="Lage O.M."/>
            <person name="Pohl T."/>
            <person name="Merkel B.J."/>
            <person name="Hornburger P."/>
            <person name="Mueller R.-W."/>
            <person name="Bruemmer F."/>
            <person name="Labrenz M."/>
            <person name="Spormann A.M."/>
            <person name="Op Den Camp H."/>
            <person name="Overmann J."/>
            <person name="Amann R."/>
            <person name="Jetten M.S.M."/>
            <person name="Mascher T."/>
            <person name="Medema M.H."/>
            <person name="Devos D.P."/>
            <person name="Kaster A.-K."/>
            <person name="Ovreas L."/>
            <person name="Rohde M."/>
            <person name="Galperin M.Y."/>
            <person name="Jogler C."/>
        </authorList>
    </citation>
    <scope>NUCLEOTIDE SEQUENCE [LARGE SCALE GENOMIC DNA]</scope>
    <source>
        <strain evidence="2 3">V7</strain>
    </source>
</reference>
<gene>
    <name evidence="2" type="primary">crtB_1</name>
    <name evidence="2" type="ORF">V7x_07740</name>
</gene>
<dbReference type="Pfam" id="PF00494">
    <property type="entry name" value="SQS_PSY"/>
    <property type="match status" value="1"/>
</dbReference>
<name>A0A5C6FUW9_9PLAN</name>
<dbReference type="InterPro" id="IPR008949">
    <property type="entry name" value="Isoprenoid_synthase_dom_sf"/>
</dbReference>
<dbReference type="SUPFAM" id="SSF48576">
    <property type="entry name" value="Terpenoid synthases"/>
    <property type="match status" value="1"/>
</dbReference>
<proteinExistence type="predicted"/>
<evidence type="ECO:0000313" key="2">
    <source>
        <dbReference type="EMBL" id="TWU65228.1"/>
    </source>
</evidence>
<dbReference type="OrthoDB" id="9787280at2"/>
<dbReference type="InterPro" id="IPR033904">
    <property type="entry name" value="Trans_IPPS_HH"/>
</dbReference>
<evidence type="ECO:0000313" key="3">
    <source>
        <dbReference type="Proteomes" id="UP000316476"/>
    </source>
</evidence>
<accession>A0A5C6FUW9</accession>
<dbReference type="GO" id="GO:0051996">
    <property type="term" value="F:squalene synthase [NAD(P)H] activity"/>
    <property type="evidence" value="ECO:0007669"/>
    <property type="project" value="InterPro"/>
</dbReference>
<dbReference type="Gene3D" id="1.10.600.10">
    <property type="entry name" value="Farnesyl Diphosphate Synthase"/>
    <property type="match status" value="1"/>
</dbReference>
<dbReference type="SFLD" id="SFLDG01018">
    <property type="entry name" value="Squalene/Phytoene_Synthase_Lik"/>
    <property type="match status" value="1"/>
</dbReference>
<sequence>MKTGPSTSGQDNRRFGASSNPECGWTDPDGPLTLAQSRQQCRRIARSNYENFVVASVFLPRRLRQPFFDVYAYCRTADDLADQSPDTASALAGLEGYADQISCIYDGRAVTGIFVALADTIRAFELPRRPFDDLLDAFRQDQSQHQYETMDDLLTYCRRSADPVGRLVLALAGALNETNARLSDLICTGLQLANFWQDVARDRDIGRVYLPQQSMRDFGVDSEMLHANRTPKPLRDLLKFQCDQTRRYFVDGAELIDRVPSWLARDLSLFVRGGLATLDAISLIDYDVLAKRPIVGKGTQLRLMLASMLRPQLNLVSPQGSDQASVAGAGNSGEAL</sequence>
<dbReference type="InterPro" id="IPR044843">
    <property type="entry name" value="Trans_IPPS_bact-type"/>
</dbReference>
<dbReference type="NCBIfam" id="TIGR03464">
    <property type="entry name" value="HpnC"/>
    <property type="match status" value="1"/>
</dbReference>
<dbReference type="SFLD" id="SFLDS00005">
    <property type="entry name" value="Isoprenoid_Synthase_Type_I"/>
    <property type="match status" value="1"/>
</dbReference>
<dbReference type="SFLD" id="SFLDG01212">
    <property type="entry name" value="Phytoene_synthase_like"/>
    <property type="match status" value="1"/>
</dbReference>
<evidence type="ECO:0000256" key="1">
    <source>
        <dbReference type="SAM" id="MobiDB-lite"/>
    </source>
</evidence>
<dbReference type="GO" id="GO:0004311">
    <property type="term" value="F:geranylgeranyl diphosphate synthase activity"/>
    <property type="evidence" value="ECO:0007669"/>
    <property type="project" value="InterPro"/>
</dbReference>
<dbReference type="RefSeq" id="WP_146410958.1">
    <property type="nucleotide sequence ID" value="NZ_SJPZ01000001.1"/>
</dbReference>
<dbReference type="InterPro" id="IPR017827">
    <property type="entry name" value="HSQ_synthase_HpnC"/>
</dbReference>